<gene>
    <name evidence="2" type="ORF">PN497_10675</name>
</gene>
<name>A0ABT4ZRM9_9CYAN</name>
<dbReference type="Proteomes" id="UP001211711">
    <property type="component" value="Unassembled WGS sequence"/>
</dbReference>
<evidence type="ECO:0000313" key="2">
    <source>
        <dbReference type="EMBL" id="MDB9441821.1"/>
    </source>
</evidence>
<comment type="caution">
    <text evidence="2">The sequence shown here is derived from an EMBL/GenBank/DDBJ whole genome shotgun (WGS) entry which is preliminary data.</text>
</comment>
<keyword evidence="3" id="KW-1185">Reference proteome</keyword>
<proteinExistence type="predicted"/>
<accession>A0ABT4ZRM9</accession>
<protein>
    <recommendedName>
        <fullName evidence="1">DUF7680 domain-containing protein</fullName>
    </recommendedName>
</protein>
<feature type="domain" description="DUF7680" evidence="1">
    <location>
        <begin position="1"/>
        <end position="52"/>
    </location>
</feature>
<reference evidence="2 3" key="1">
    <citation type="submission" date="2023-01" db="EMBL/GenBank/DDBJ databases">
        <title>Genomes from the Australian National Cyanobacteria Reference Collection.</title>
        <authorList>
            <person name="Willis A."/>
            <person name="Lee E.M.F."/>
        </authorList>
    </citation>
    <scope>NUCLEOTIDE SEQUENCE [LARGE SCALE GENOMIC DNA]</scope>
    <source>
        <strain evidence="2 3">CS-549</strain>
    </source>
</reference>
<dbReference type="InterPro" id="IPR056097">
    <property type="entry name" value="DUF7680"/>
</dbReference>
<sequence>MLFATVQPLSKTERIANIAQGIKSMSYEESHYWFAKISHGKRSQALKAIRILSCYTAKLYNPNILNSCLTGKMPVPLIQIKCTTAY</sequence>
<dbReference type="Pfam" id="PF24728">
    <property type="entry name" value="DUF7680"/>
    <property type="match status" value="1"/>
</dbReference>
<evidence type="ECO:0000259" key="1">
    <source>
        <dbReference type="Pfam" id="PF24728"/>
    </source>
</evidence>
<evidence type="ECO:0000313" key="3">
    <source>
        <dbReference type="Proteomes" id="UP001211711"/>
    </source>
</evidence>
<dbReference type="EMBL" id="JAQMTI010000123">
    <property type="protein sequence ID" value="MDB9441821.1"/>
    <property type="molecule type" value="Genomic_DNA"/>
</dbReference>
<organism evidence="2 3">
    <name type="scientific">Sphaerospermopsis kisseleviana CS-549</name>
    <dbReference type="NCBI Taxonomy" id="3021783"/>
    <lineage>
        <taxon>Bacteria</taxon>
        <taxon>Bacillati</taxon>
        <taxon>Cyanobacteriota</taxon>
        <taxon>Cyanophyceae</taxon>
        <taxon>Nostocales</taxon>
        <taxon>Aphanizomenonaceae</taxon>
        <taxon>Sphaerospermopsis</taxon>
        <taxon>Sphaerospermopsis kisseleviana</taxon>
    </lineage>
</organism>